<name>A0A090ZIH2_9BACI</name>
<gene>
    <name evidence="7" type="ORF">D0U04_26285</name>
    <name evidence="6" type="ORF">DJ93_273</name>
</gene>
<keyword evidence="9" id="KW-1185">Reference proteome</keyword>
<evidence type="ECO:0000256" key="1">
    <source>
        <dbReference type="ARBA" id="ARBA00001933"/>
    </source>
</evidence>
<organism evidence="6 8">
    <name type="scientific">Bacillus clarus</name>
    <dbReference type="NCBI Taxonomy" id="2338372"/>
    <lineage>
        <taxon>Bacteria</taxon>
        <taxon>Bacillati</taxon>
        <taxon>Bacillota</taxon>
        <taxon>Bacilli</taxon>
        <taxon>Bacillales</taxon>
        <taxon>Bacillaceae</taxon>
        <taxon>Bacillus</taxon>
        <taxon>Bacillus cereus group</taxon>
    </lineage>
</organism>
<evidence type="ECO:0000256" key="4">
    <source>
        <dbReference type="ARBA" id="ARBA00022898"/>
    </source>
</evidence>
<dbReference type="STRING" id="1405.B7492_16180"/>
<dbReference type="PIRSF" id="PIRSF000521">
    <property type="entry name" value="Transaminase_4ab_Lys_Orn"/>
    <property type="match status" value="1"/>
</dbReference>
<keyword evidence="3 6" id="KW-0808">Transferase</keyword>
<dbReference type="PROSITE" id="PS00600">
    <property type="entry name" value="AA_TRANSFER_CLASS_3"/>
    <property type="match status" value="1"/>
</dbReference>
<dbReference type="CDD" id="cd00610">
    <property type="entry name" value="OAT_like"/>
    <property type="match status" value="1"/>
</dbReference>
<dbReference type="Gene3D" id="3.90.1150.10">
    <property type="entry name" value="Aspartate Aminotransferase, domain 1"/>
    <property type="match status" value="1"/>
</dbReference>
<dbReference type="Proteomes" id="UP000264294">
    <property type="component" value="Unassembled WGS sequence"/>
</dbReference>
<dbReference type="FunFam" id="3.40.640.10:FF:000004">
    <property type="entry name" value="Acetylornithine aminotransferase"/>
    <property type="match status" value="1"/>
</dbReference>
<evidence type="ECO:0000313" key="9">
    <source>
        <dbReference type="Proteomes" id="UP000264294"/>
    </source>
</evidence>
<dbReference type="InterPro" id="IPR050103">
    <property type="entry name" value="Class-III_PLP-dep_AT"/>
</dbReference>
<reference evidence="6 8" key="1">
    <citation type="submission" date="2014-04" db="EMBL/GenBank/DDBJ databases">
        <authorList>
            <person name="Bishop-Lilly K.A."/>
            <person name="Broomall S.M."/>
            <person name="Chain P.S."/>
            <person name="Chertkov O."/>
            <person name="Coyne S.R."/>
            <person name="Daligault H.E."/>
            <person name="Davenport K.W."/>
            <person name="Erkkila T."/>
            <person name="Frey K.G."/>
            <person name="Gibbons H.S."/>
            <person name="Gu W."/>
            <person name="Jaissle J."/>
            <person name="Johnson S.L."/>
            <person name="Koroleva G.I."/>
            <person name="Ladner J.T."/>
            <person name="Lo C.-C."/>
            <person name="Minogue T.D."/>
            <person name="Munk C."/>
            <person name="Palacios G.F."/>
            <person name="Redden C.L."/>
            <person name="Rosenzweig C.N."/>
            <person name="Scholz M.B."/>
            <person name="Teshima H."/>
            <person name="Xu Y."/>
        </authorList>
    </citation>
    <scope>NUCLEOTIDE SEQUENCE [LARGE SCALE GENOMIC DNA]</scope>
    <source>
        <strain evidence="6 8">BHP</strain>
    </source>
</reference>
<dbReference type="PANTHER" id="PTHR11986">
    <property type="entry name" value="AMINOTRANSFERASE CLASS III"/>
    <property type="match status" value="1"/>
</dbReference>
<evidence type="ECO:0000256" key="5">
    <source>
        <dbReference type="RuleBase" id="RU003560"/>
    </source>
</evidence>
<evidence type="ECO:0000313" key="8">
    <source>
        <dbReference type="Proteomes" id="UP000029389"/>
    </source>
</evidence>
<dbReference type="Proteomes" id="UP000029389">
    <property type="component" value="Unassembled WGS sequence"/>
</dbReference>
<keyword evidence="4 5" id="KW-0663">Pyridoxal phosphate</keyword>
<dbReference type="PANTHER" id="PTHR11986:SF79">
    <property type="entry name" value="ACETYLORNITHINE AMINOTRANSFERASE, MITOCHONDRIAL"/>
    <property type="match status" value="1"/>
</dbReference>
<evidence type="ECO:0000256" key="2">
    <source>
        <dbReference type="ARBA" id="ARBA00022576"/>
    </source>
</evidence>
<dbReference type="InterPro" id="IPR015422">
    <property type="entry name" value="PyrdxlP-dep_Trfase_small"/>
</dbReference>
<dbReference type="GO" id="GO:0030170">
    <property type="term" value="F:pyridoxal phosphate binding"/>
    <property type="evidence" value="ECO:0007669"/>
    <property type="project" value="InterPro"/>
</dbReference>
<protein>
    <submittedName>
        <fullName evidence="7">Aminotransferase class III-fold pyridoxal phosphate-dependent enzyme</fullName>
    </submittedName>
    <submittedName>
        <fullName evidence="6">Aminotransferase class-III family protein</fullName>
    </submittedName>
</protein>
<proteinExistence type="inferred from homology"/>
<dbReference type="GO" id="GO:0042802">
    <property type="term" value="F:identical protein binding"/>
    <property type="evidence" value="ECO:0007669"/>
    <property type="project" value="TreeGrafter"/>
</dbReference>
<dbReference type="RefSeq" id="WP_042978965.1">
    <property type="nucleotide sequence ID" value="NZ_JMQC01000008.1"/>
</dbReference>
<evidence type="ECO:0000313" key="7">
    <source>
        <dbReference type="EMBL" id="RFT62973.1"/>
    </source>
</evidence>
<sequence length="406" mass="45626">MTNWFQLDKEYIMPTYCRTTVAIERGEGCKLYDVNGKEYLDLFSGVGVNILGYNHPNILQATLEQVERCLHLPFHFLNPVAIEYAKKLVDYSLENGKVFYTNSGTEATETTLKLIDKYRNATNEEREGVIVLKDSFHGRTLGALHFTRQESIYQNFPQTSIPVYEVERENLEELEETIIKEKPIAIMLEPVLGSGGIYPLSSEYLKGVQFLCEKYNILLIVDEVQSGMGRTGKLFAYQHFDITPDIIQFGKGAGGGIPLGGIIVGPRLCNTFSPGDHGTTFAHSPIGTALGLTVLKTLIDDGLMRESYETSLYLNDKLQEIQKENSYLIKEVRHCGMMFGISMNDTNKNVKKLQLELLDKGMLVDVTQGNIIRLLPPYIITKEEIDEFINRFISCISHLGALASGL</sequence>
<accession>A0A090ZIH2</accession>
<dbReference type="EMBL" id="JMQC01000008">
    <property type="protein sequence ID" value="KFN04031.1"/>
    <property type="molecule type" value="Genomic_DNA"/>
</dbReference>
<dbReference type="InterPro" id="IPR049704">
    <property type="entry name" value="Aminotrans_3_PPA_site"/>
</dbReference>
<dbReference type="InterPro" id="IPR015424">
    <property type="entry name" value="PyrdxlP-dep_Trfase"/>
</dbReference>
<dbReference type="InterPro" id="IPR015421">
    <property type="entry name" value="PyrdxlP-dep_Trfase_major"/>
</dbReference>
<comment type="caution">
    <text evidence="6">The sequence shown here is derived from an EMBL/GenBank/DDBJ whole genome shotgun (WGS) entry which is preliminary data.</text>
</comment>
<evidence type="ECO:0000256" key="3">
    <source>
        <dbReference type="ARBA" id="ARBA00022679"/>
    </source>
</evidence>
<dbReference type="SUPFAM" id="SSF53383">
    <property type="entry name" value="PLP-dependent transferases"/>
    <property type="match status" value="1"/>
</dbReference>
<dbReference type="Pfam" id="PF00202">
    <property type="entry name" value="Aminotran_3"/>
    <property type="match status" value="1"/>
</dbReference>
<comment type="similarity">
    <text evidence="5">Belongs to the class-III pyridoxal-phosphate-dependent aminotransferase family.</text>
</comment>
<dbReference type="PATRIC" id="fig|1405.8.peg.446"/>
<dbReference type="AlphaFoldDB" id="A0A090ZIH2"/>
<keyword evidence="2 6" id="KW-0032">Aminotransferase</keyword>
<dbReference type="GO" id="GO:0008483">
    <property type="term" value="F:transaminase activity"/>
    <property type="evidence" value="ECO:0007669"/>
    <property type="project" value="UniProtKB-KW"/>
</dbReference>
<reference evidence="7 9" key="2">
    <citation type="submission" date="2018-08" db="EMBL/GenBank/DDBJ databases">
        <title>Bacillus clarus sp. nov. strain PS00077A.</title>
        <authorList>
            <person name="Mendez Acevedo M."/>
            <person name="Carroll L."/>
            <person name="Mukherjee M."/>
            <person name="Wiedmann M."/>
            <person name="Kovac J."/>
        </authorList>
    </citation>
    <scope>NUCLEOTIDE SEQUENCE [LARGE SCALE GENOMIC DNA]</scope>
    <source>
        <strain evidence="7 9">PS00077A</strain>
    </source>
</reference>
<evidence type="ECO:0000313" key="6">
    <source>
        <dbReference type="EMBL" id="KFN04031.1"/>
    </source>
</evidence>
<comment type="cofactor">
    <cofactor evidence="1">
        <name>pyridoxal 5'-phosphate</name>
        <dbReference type="ChEBI" id="CHEBI:597326"/>
    </cofactor>
</comment>
<dbReference type="Gene3D" id="3.40.640.10">
    <property type="entry name" value="Type I PLP-dependent aspartate aminotransferase-like (Major domain)"/>
    <property type="match status" value="1"/>
</dbReference>
<dbReference type="InterPro" id="IPR005814">
    <property type="entry name" value="Aminotrans_3"/>
</dbReference>
<dbReference type="EMBL" id="QVOD01000055">
    <property type="protein sequence ID" value="RFT62973.1"/>
    <property type="molecule type" value="Genomic_DNA"/>
</dbReference>